<gene>
    <name evidence="1" type="ORF">ACFYKX_03240</name>
</gene>
<protein>
    <recommendedName>
        <fullName evidence="3">Spore coat protein</fullName>
    </recommendedName>
</protein>
<evidence type="ECO:0000313" key="2">
    <source>
        <dbReference type="Proteomes" id="UP001601059"/>
    </source>
</evidence>
<reference evidence="1 2" key="1">
    <citation type="submission" date="2024-08" db="EMBL/GenBank/DDBJ databases">
        <title>Two novel Cytobacillus novel species.</title>
        <authorList>
            <person name="Liu G."/>
        </authorList>
    </citation>
    <scope>NUCLEOTIDE SEQUENCE [LARGE SCALE GENOMIC DNA]</scope>
    <source>
        <strain evidence="1 2">FJAT-54145</strain>
    </source>
</reference>
<organism evidence="1 2">
    <name type="scientific">Cytobacillus spartinae</name>
    <dbReference type="NCBI Taxonomy" id="3299023"/>
    <lineage>
        <taxon>Bacteria</taxon>
        <taxon>Bacillati</taxon>
        <taxon>Bacillota</taxon>
        <taxon>Bacilli</taxon>
        <taxon>Bacillales</taxon>
        <taxon>Bacillaceae</taxon>
        <taxon>Cytobacillus</taxon>
    </lineage>
</organism>
<comment type="caution">
    <text evidence="1">The sequence shown here is derived from an EMBL/GenBank/DDBJ whole genome shotgun (WGS) entry which is preliminary data.</text>
</comment>
<evidence type="ECO:0008006" key="3">
    <source>
        <dbReference type="Google" id="ProtNLM"/>
    </source>
</evidence>
<evidence type="ECO:0000313" key="1">
    <source>
        <dbReference type="EMBL" id="MFE8699635.1"/>
    </source>
</evidence>
<name>A0ABW6K8M8_9BACI</name>
<dbReference type="EMBL" id="JBIACK010000001">
    <property type="protein sequence ID" value="MFE8699635.1"/>
    <property type="molecule type" value="Genomic_DNA"/>
</dbReference>
<sequence>MKAIDLGLMANHLKTHDAVITKLKRYYCSTNHPNLKEILALQIAVMESHVKVMLLLISPSHHGYVTVPTIEQIKPFQATCQPNSSLSDQDIALEAHSTAKSQAGDNFSSALFMQNKNVKEAHFHMAYQQARILEWYGQFIKKMGWKVDPSVSDAERIKTIQQYQALSNRTTW</sequence>
<dbReference type="Proteomes" id="UP001601059">
    <property type="component" value="Unassembled WGS sequence"/>
</dbReference>
<accession>A0ABW6K8M8</accession>
<dbReference type="RefSeq" id="WP_389357997.1">
    <property type="nucleotide sequence ID" value="NZ_JBIACK010000001.1"/>
</dbReference>
<proteinExistence type="predicted"/>
<keyword evidence="2" id="KW-1185">Reference proteome</keyword>